<reference evidence="2" key="2">
    <citation type="journal article" date="2022" name="Microbiol. Resour. Announc.">
        <title>Metagenome Sequencing to Explore Phylogenomics of Terrestrial Cyanobacteria.</title>
        <authorList>
            <person name="Ward R.D."/>
            <person name="Stajich J.E."/>
            <person name="Johansen J.R."/>
            <person name="Huntemann M."/>
            <person name="Clum A."/>
            <person name="Foster B."/>
            <person name="Foster B."/>
            <person name="Roux S."/>
            <person name="Palaniappan K."/>
            <person name="Varghese N."/>
            <person name="Mukherjee S."/>
            <person name="Reddy T.B.K."/>
            <person name="Daum C."/>
            <person name="Copeland A."/>
            <person name="Chen I.A."/>
            <person name="Ivanova N.N."/>
            <person name="Kyrpides N.C."/>
            <person name="Shapiro N."/>
            <person name="Eloe-Fadrosh E.A."/>
            <person name="Pietrasiak N."/>
        </authorList>
    </citation>
    <scope>NUCLEOTIDE SEQUENCE</scope>
    <source>
        <strain evidence="2">UHER 2000/2452</strain>
    </source>
</reference>
<feature type="domain" description="Peptidoglycan binding-like" evidence="1">
    <location>
        <begin position="76"/>
        <end position="114"/>
    </location>
</feature>
<comment type="caution">
    <text evidence="2">The sequence shown here is derived from an EMBL/GenBank/DDBJ whole genome shotgun (WGS) entry which is preliminary data.</text>
</comment>
<reference evidence="2" key="1">
    <citation type="submission" date="2021-05" db="EMBL/GenBank/DDBJ databases">
        <authorList>
            <person name="Pietrasiak N."/>
            <person name="Ward R."/>
            <person name="Stajich J.E."/>
            <person name="Kurbessoian T."/>
        </authorList>
    </citation>
    <scope>NUCLEOTIDE SEQUENCE</scope>
    <source>
        <strain evidence="2">UHER 2000/2452</strain>
    </source>
</reference>
<dbReference type="EMBL" id="JAHHHD010000041">
    <property type="protein sequence ID" value="MBW4661622.1"/>
    <property type="molecule type" value="Genomic_DNA"/>
</dbReference>
<dbReference type="Proteomes" id="UP000757435">
    <property type="component" value="Unassembled WGS sequence"/>
</dbReference>
<protein>
    <submittedName>
        <fullName evidence="2">Peptidoglycan-binding protein</fullName>
    </submittedName>
</protein>
<dbReference type="InterPro" id="IPR002477">
    <property type="entry name" value="Peptidoglycan-bd-like"/>
</dbReference>
<sequence>MKSLLFKHPAVAEPLSSAPSKLKLFKLQTRKMSSFAWRGLLSVVAIASILSIAPKAMALRFGDTGTEVSRLQSALGIRADGIFGSQTRSAVISYQERCGLLVDGIAGTQTLSTLASGSCLALRPGEGGSGGGDIGYGPYVVVVPGSSSDRLAAVNRVAPGAAYDEAGRGSFINAGRFSSRSNAESLSDRLKDVGLPARVDFRP</sequence>
<name>A0A951QEU6_9CYAN</name>
<dbReference type="InterPro" id="IPR036366">
    <property type="entry name" value="PGBDSf"/>
</dbReference>
<evidence type="ECO:0000313" key="2">
    <source>
        <dbReference type="EMBL" id="MBW4661622.1"/>
    </source>
</evidence>
<dbReference type="Gene3D" id="1.10.101.10">
    <property type="entry name" value="PGBD-like superfamily/PGBD"/>
    <property type="match status" value="1"/>
</dbReference>
<organism evidence="2 3">
    <name type="scientific">Drouetiella hepatica Uher 2000/2452</name>
    <dbReference type="NCBI Taxonomy" id="904376"/>
    <lineage>
        <taxon>Bacteria</taxon>
        <taxon>Bacillati</taxon>
        <taxon>Cyanobacteriota</taxon>
        <taxon>Cyanophyceae</taxon>
        <taxon>Oculatellales</taxon>
        <taxon>Oculatellaceae</taxon>
        <taxon>Drouetiella</taxon>
    </lineage>
</organism>
<proteinExistence type="predicted"/>
<accession>A0A951QEU6</accession>
<gene>
    <name evidence="2" type="ORF">KME15_23380</name>
</gene>
<evidence type="ECO:0000313" key="3">
    <source>
        <dbReference type="Proteomes" id="UP000757435"/>
    </source>
</evidence>
<dbReference type="InterPro" id="IPR036365">
    <property type="entry name" value="PGBD-like_sf"/>
</dbReference>
<dbReference type="AlphaFoldDB" id="A0A951QEU6"/>
<dbReference type="SUPFAM" id="SSF47090">
    <property type="entry name" value="PGBD-like"/>
    <property type="match status" value="1"/>
</dbReference>
<evidence type="ECO:0000259" key="1">
    <source>
        <dbReference type="Pfam" id="PF01471"/>
    </source>
</evidence>
<dbReference type="Pfam" id="PF01471">
    <property type="entry name" value="PG_binding_1"/>
    <property type="match status" value="1"/>
</dbReference>